<dbReference type="EnsemblPlants" id="KEH27545">
    <property type="protein sequence ID" value="KEH27545"/>
    <property type="gene ID" value="MTR_5g018755"/>
</dbReference>
<organism evidence="2 5">
    <name type="scientific">Medicago truncatula</name>
    <name type="common">Barrel medic</name>
    <name type="synonym">Medicago tribuloides</name>
    <dbReference type="NCBI Taxonomy" id="3880"/>
    <lineage>
        <taxon>Eukaryota</taxon>
        <taxon>Viridiplantae</taxon>
        <taxon>Streptophyta</taxon>
        <taxon>Embryophyta</taxon>
        <taxon>Tracheophyta</taxon>
        <taxon>Spermatophyta</taxon>
        <taxon>Magnoliopsida</taxon>
        <taxon>eudicotyledons</taxon>
        <taxon>Gunneridae</taxon>
        <taxon>Pentapetalae</taxon>
        <taxon>rosids</taxon>
        <taxon>fabids</taxon>
        <taxon>Fabales</taxon>
        <taxon>Fabaceae</taxon>
        <taxon>Papilionoideae</taxon>
        <taxon>50 kb inversion clade</taxon>
        <taxon>NPAAA clade</taxon>
        <taxon>Hologalegina</taxon>
        <taxon>IRL clade</taxon>
        <taxon>Trifolieae</taxon>
        <taxon>Medicago</taxon>
    </lineage>
</organism>
<reference evidence="4" key="3">
    <citation type="submission" date="2015-04" db="UniProtKB">
        <authorList>
            <consortium name="EnsemblPlants"/>
        </authorList>
    </citation>
    <scope>IDENTIFICATION</scope>
    <source>
        <strain evidence="4">cv. Jemalong A17</strain>
    </source>
</reference>
<reference evidence="2 5" key="1">
    <citation type="journal article" date="2011" name="Nature">
        <title>The Medicago genome provides insight into the evolution of rhizobial symbioses.</title>
        <authorList>
            <person name="Young N.D."/>
            <person name="Debelle F."/>
            <person name="Oldroyd G.E."/>
            <person name="Geurts R."/>
            <person name="Cannon S.B."/>
            <person name="Udvardi M.K."/>
            <person name="Benedito V.A."/>
            <person name="Mayer K.F."/>
            <person name="Gouzy J."/>
            <person name="Schoof H."/>
            <person name="Van de Peer Y."/>
            <person name="Proost S."/>
            <person name="Cook D.R."/>
            <person name="Meyers B.C."/>
            <person name="Spannagl M."/>
            <person name="Cheung F."/>
            <person name="De Mita S."/>
            <person name="Krishnakumar V."/>
            <person name="Gundlach H."/>
            <person name="Zhou S."/>
            <person name="Mudge J."/>
            <person name="Bharti A.K."/>
            <person name="Murray J.D."/>
            <person name="Naoumkina M.A."/>
            <person name="Rosen B."/>
            <person name="Silverstein K.A."/>
            <person name="Tang H."/>
            <person name="Rombauts S."/>
            <person name="Zhao P.X."/>
            <person name="Zhou P."/>
            <person name="Barbe V."/>
            <person name="Bardou P."/>
            <person name="Bechner M."/>
            <person name="Bellec A."/>
            <person name="Berger A."/>
            <person name="Berges H."/>
            <person name="Bidwell S."/>
            <person name="Bisseling T."/>
            <person name="Choisne N."/>
            <person name="Couloux A."/>
            <person name="Denny R."/>
            <person name="Deshpande S."/>
            <person name="Dai X."/>
            <person name="Doyle J.J."/>
            <person name="Dudez A.M."/>
            <person name="Farmer A.D."/>
            <person name="Fouteau S."/>
            <person name="Franken C."/>
            <person name="Gibelin C."/>
            <person name="Gish J."/>
            <person name="Goldstein S."/>
            <person name="Gonzalez A.J."/>
            <person name="Green P.J."/>
            <person name="Hallab A."/>
            <person name="Hartog M."/>
            <person name="Hua A."/>
            <person name="Humphray S.J."/>
            <person name="Jeong D.H."/>
            <person name="Jing Y."/>
            <person name="Jocker A."/>
            <person name="Kenton S.M."/>
            <person name="Kim D.J."/>
            <person name="Klee K."/>
            <person name="Lai H."/>
            <person name="Lang C."/>
            <person name="Lin S."/>
            <person name="Macmil S.L."/>
            <person name="Magdelenat G."/>
            <person name="Matthews L."/>
            <person name="McCorrison J."/>
            <person name="Monaghan E.L."/>
            <person name="Mun J.H."/>
            <person name="Najar F.Z."/>
            <person name="Nicholson C."/>
            <person name="Noirot C."/>
            <person name="O'Bleness M."/>
            <person name="Paule C.R."/>
            <person name="Poulain J."/>
            <person name="Prion F."/>
            <person name="Qin B."/>
            <person name="Qu C."/>
            <person name="Retzel E.F."/>
            <person name="Riddle C."/>
            <person name="Sallet E."/>
            <person name="Samain S."/>
            <person name="Samson N."/>
            <person name="Sanders I."/>
            <person name="Saurat O."/>
            <person name="Scarpelli C."/>
            <person name="Schiex T."/>
            <person name="Segurens B."/>
            <person name="Severin A.J."/>
            <person name="Sherrier D.J."/>
            <person name="Shi R."/>
            <person name="Sims S."/>
            <person name="Singer S.R."/>
            <person name="Sinharoy S."/>
            <person name="Sterck L."/>
            <person name="Viollet A."/>
            <person name="Wang B.B."/>
            <person name="Wang K."/>
            <person name="Wang M."/>
            <person name="Wang X."/>
            <person name="Warfsmann J."/>
            <person name="Weissenbach J."/>
            <person name="White D.D."/>
            <person name="White J.D."/>
            <person name="Wiley G.B."/>
            <person name="Wincker P."/>
            <person name="Xing Y."/>
            <person name="Yang L."/>
            <person name="Yao Z."/>
            <person name="Ying F."/>
            <person name="Zhai J."/>
            <person name="Zhou L."/>
            <person name="Zuber A."/>
            <person name="Denarie J."/>
            <person name="Dixon R.A."/>
            <person name="May G.D."/>
            <person name="Schwartz D.C."/>
            <person name="Rogers J."/>
            <person name="Quetier F."/>
            <person name="Town C.D."/>
            <person name="Roe B.A."/>
        </authorList>
    </citation>
    <scope>NUCLEOTIDE SEQUENCE [LARGE SCALE GENOMIC DNA]</scope>
    <source>
        <strain evidence="2">A17</strain>
        <strain evidence="4 5">cv. Jemalong A17</strain>
    </source>
</reference>
<evidence type="ECO:0000313" key="2">
    <source>
        <dbReference type="EMBL" id="KEH27545.1"/>
    </source>
</evidence>
<dbReference type="OrthoDB" id="337038at2759"/>
<dbReference type="Gramene" id="rna29103">
    <property type="protein sequence ID" value="RHN54115.1"/>
    <property type="gene ID" value="gene29103"/>
</dbReference>
<proteinExistence type="predicted"/>
<dbReference type="InterPro" id="IPR035940">
    <property type="entry name" value="CAP_sf"/>
</dbReference>
<evidence type="ECO:0000313" key="3">
    <source>
        <dbReference type="EMBL" id="RHN54115.1"/>
    </source>
</evidence>
<gene>
    <name evidence="4" type="primary">25494543</name>
    <name evidence="2" type="ordered locus">MTR_5g018755</name>
    <name evidence="3" type="ORF">MtrunA17_Chr5g0403191</name>
</gene>
<dbReference type="Pfam" id="PF00188">
    <property type="entry name" value="CAP"/>
    <property type="match status" value="1"/>
</dbReference>
<dbReference type="Proteomes" id="UP000265566">
    <property type="component" value="Chromosome 5"/>
</dbReference>
<dbReference type="Gene3D" id="3.40.33.10">
    <property type="entry name" value="CAP"/>
    <property type="match status" value="1"/>
</dbReference>
<dbReference type="KEGG" id="mtr:25494543"/>
<keyword evidence="5" id="KW-1185">Reference proteome</keyword>
<dbReference type="InterPro" id="IPR014044">
    <property type="entry name" value="CAP_dom"/>
</dbReference>
<evidence type="ECO:0000313" key="5">
    <source>
        <dbReference type="Proteomes" id="UP000002051"/>
    </source>
</evidence>
<evidence type="ECO:0000313" key="4">
    <source>
        <dbReference type="EnsemblPlants" id="KEH27545"/>
    </source>
</evidence>
<dbReference type="GO" id="GO:0005615">
    <property type="term" value="C:extracellular space"/>
    <property type="evidence" value="ECO:0000318"/>
    <property type="project" value="GO_Central"/>
</dbReference>
<dbReference type="EMBL" id="PSQE01000005">
    <property type="protein sequence ID" value="RHN54115.1"/>
    <property type="molecule type" value="Genomic_DNA"/>
</dbReference>
<reference evidence="6" key="4">
    <citation type="journal article" date="2018" name="Nat. Plants">
        <title>Whole-genome landscape of Medicago truncatula symbiotic genes.</title>
        <authorList>
            <person name="Pecrix Y."/>
            <person name="Staton S.E."/>
            <person name="Sallet E."/>
            <person name="Lelandais-Briere C."/>
            <person name="Moreau S."/>
            <person name="Carrere S."/>
            <person name="Blein T."/>
            <person name="Jardinaud M.F."/>
            <person name="Latrasse D."/>
            <person name="Zouine M."/>
            <person name="Zahm M."/>
            <person name="Kreplak J."/>
            <person name="Mayjonade B."/>
            <person name="Satge C."/>
            <person name="Perez M."/>
            <person name="Cauet S."/>
            <person name="Marande W."/>
            <person name="Chantry-Darmon C."/>
            <person name="Lopez-Roques C."/>
            <person name="Bouchez O."/>
            <person name="Berard A."/>
            <person name="Debelle F."/>
            <person name="Munos S."/>
            <person name="Bendahmane A."/>
            <person name="Berges H."/>
            <person name="Niebel A."/>
            <person name="Buitink J."/>
            <person name="Frugier F."/>
            <person name="Benhamed M."/>
            <person name="Crespi M."/>
            <person name="Gouzy J."/>
            <person name="Gamas P."/>
        </authorList>
    </citation>
    <scope>NUCLEOTIDE SEQUENCE [LARGE SCALE GENOMIC DNA]</scope>
    <source>
        <strain evidence="6">cv. Jemalong A17</strain>
    </source>
</reference>
<accession>A0A072UNX1</accession>
<reference evidence="2 5" key="2">
    <citation type="journal article" date="2014" name="BMC Genomics">
        <title>An improved genome release (version Mt4.0) for the model legume Medicago truncatula.</title>
        <authorList>
            <person name="Tang H."/>
            <person name="Krishnakumar V."/>
            <person name="Bidwell S."/>
            <person name="Rosen B."/>
            <person name="Chan A."/>
            <person name="Zhou S."/>
            <person name="Gentzbittel L."/>
            <person name="Childs K.L."/>
            <person name="Yandell M."/>
            <person name="Gundlach H."/>
            <person name="Mayer K.F."/>
            <person name="Schwartz D.C."/>
            <person name="Town C.D."/>
        </authorList>
    </citation>
    <scope>GENOME REANNOTATION</scope>
    <source>
        <strain evidence="2">A17</strain>
        <strain evidence="4 5">cv. Jemalong A17</strain>
    </source>
</reference>
<dbReference type="Proteomes" id="UP000002051">
    <property type="component" value="Chromosome 5"/>
</dbReference>
<dbReference type="EMBL" id="CM001221">
    <property type="protein sequence ID" value="KEH27545.1"/>
    <property type="molecule type" value="Genomic_DNA"/>
</dbReference>
<sequence>MACGLANLTASKYGGNQLWVSIGEAIMPSSVVKLWVRKKELYIHVNDTCVNHEFCHAYRQVVWKKSVQLGCSQATCTDKKEAGLTICFYDPPAPRRVIGESPF</sequence>
<dbReference type="HOGENOM" id="CLU_035730_8_4_1"/>
<feature type="domain" description="SCP" evidence="1">
    <location>
        <begin position="22"/>
        <end position="83"/>
    </location>
</feature>
<protein>
    <submittedName>
        <fullName evidence="2">CAP, cysteine-rich secretory protein, antigen 5</fullName>
    </submittedName>
</protein>
<dbReference type="AlphaFoldDB" id="A0A072UNX1"/>
<evidence type="ECO:0000259" key="1">
    <source>
        <dbReference type="Pfam" id="PF00188"/>
    </source>
</evidence>
<name>A0A072UNX1_MEDTR</name>
<evidence type="ECO:0000313" key="6">
    <source>
        <dbReference type="Proteomes" id="UP000265566"/>
    </source>
</evidence>
<reference evidence="3" key="5">
    <citation type="journal article" date="2018" name="Nat. Plants">
        <title>Whole-genome landscape of Medicago truncatula symbiotic genes.</title>
        <authorList>
            <person name="Pecrix Y."/>
            <person name="Gamas P."/>
            <person name="Carrere S."/>
        </authorList>
    </citation>
    <scope>NUCLEOTIDE SEQUENCE</scope>
    <source>
        <tissue evidence="3">Leaves</tissue>
    </source>
</reference>
<dbReference type="SUPFAM" id="SSF55797">
    <property type="entry name" value="PR-1-like"/>
    <property type="match status" value="1"/>
</dbReference>